<protein>
    <submittedName>
        <fullName evidence="1">Uncharacterized protein</fullName>
    </submittedName>
</protein>
<dbReference type="Proteomes" id="UP000683360">
    <property type="component" value="Unassembled WGS sequence"/>
</dbReference>
<evidence type="ECO:0000313" key="1">
    <source>
        <dbReference type="EMBL" id="CAG2246260.1"/>
    </source>
</evidence>
<sequence length="190" mass="22078">MLTSNPSKVNKARLISDSVNPDIIFGTGTWVDDKIIEMVEEPTRESNTLDLIVTNYPNSFIRVETIPGISDDDILFADLKTIPSKQTQKPRKISLYKKAKWDNIKEDLKSINEEITKMNHHDCCTQDMWDYFQNKLENTINTNIPQKTARSKDGNPWITADIKRLIRKRDKHYKRKINQLIQSTTANTRN</sequence>
<gene>
    <name evidence="1" type="ORF">MEDL_58245</name>
</gene>
<accession>A0A8S3UJH5</accession>
<dbReference type="EMBL" id="CAJPWZ010002850">
    <property type="protein sequence ID" value="CAG2246260.1"/>
    <property type="molecule type" value="Genomic_DNA"/>
</dbReference>
<dbReference type="PANTHER" id="PTHR33395:SF22">
    <property type="entry name" value="REVERSE TRANSCRIPTASE DOMAIN-CONTAINING PROTEIN"/>
    <property type="match status" value="1"/>
</dbReference>
<name>A0A8S3UJH5_MYTED</name>
<evidence type="ECO:0000313" key="2">
    <source>
        <dbReference type="Proteomes" id="UP000683360"/>
    </source>
</evidence>
<proteinExistence type="predicted"/>
<dbReference type="OrthoDB" id="10432782at2759"/>
<dbReference type="PANTHER" id="PTHR33395">
    <property type="entry name" value="TRANSCRIPTASE, PUTATIVE-RELATED-RELATED"/>
    <property type="match status" value="1"/>
</dbReference>
<dbReference type="GO" id="GO:0031012">
    <property type="term" value="C:extracellular matrix"/>
    <property type="evidence" value="ECO:0007669"/>
    <property type="project" value="TreeGrafter"/>
</dbReference>
<reference evidence="1" key="1">
    <citation type="submission" date="2021-03" db="EMBL/GenBank/DDBJ databases">
        <authorList>
            <person name="Bekaert M."/>
        </authorList>
    </citation>
    <scope>NUCLEOTIDE SEQUENCE</scope>
</reference>
<dbReference type="AlphaFoldDB" id="A0A8S3UJH5"/>
<comment type="caution">
    <text evidence="1">The sequence shown here is derived from an EMBL/GenBank/DDBJ whole genome shotgun (WGS) entry which is preliminary data.</text>
</comment>
<dbReference type="GO" id="GO:0061343">
    <property type="term" value="P:cell adhesion involved in heart morphogenesis"/>
    <property type="evidence" value="ECO:0007669"/>
    <property type="project" value="TreeGrafter"/>
</dbReference>
<organism evidence="1 2">
    <name type="scientific">Mytilus edulis</name>
    <name type="common">Blue mussel</name>
    <dbReference type="NCBI Taxonomy" id="6550"/>
    <lineage>
        <taxon>Eukaryota</taxon>
        <taxon>Metazoa</taxon>
        <taxon>Spiralia</taxon>
        <taxon>Lophotrochozoa</taxon>
        <taxon>Mollusca</taxon>
        <taxon>Bivalvia</taxon>
        <taxon>Autobranchia</taxon>
        <taxon>Pteriomorphia</taxon>
        <taxon>Mytilida</taxon>
        <taxon>Mytiloidea</taxon>
        <taxon>Mytilidae</taxon>
        <taxon>Mytilinae</taxon>
        <taxon>Mytilus</taxon>
    </lineage>
</organism>
<keyword evidence="2" id="KW-1185">Reference proteome</keyword>
<dbReference type="GO" id="GO:0007508">
    <property type="term" value="P:larval heart development"/>
    <property type="evidence" value="ECO:0007669"/>
    <property type="project" value="TreeGrafter"/>
</dbReference>